<reference evidence="1" key="1">
    <citation type="submission" date="2022-08" db="EMBL/GenBank/DDBJ databases">
        <title>Genome Sequence of Lecanicillium fungicola.</title>
        <authorList>
            <person name="Buettner E."/>
        </authorList>
    </citation>
    <scope>NUCLEOTIDE SEQUENCE</scope>
    <source>
        <strain evidence="1">Babe33</strain>
    </source>
</reference>
<comment type="caution">
    <text evidence="1">The sequence shown here is derived from an EMBL/GenBank/DDBJ whole genome shotgun (WGS) entry which is preliminary data.</text>
</comment>
<dbReference type="EMBL" id="JANJQO010000007">
    <property type="protein sequence ID" value="KAJ2984081.1"/>
    <property type="molecule type" value="Genomic_DNA"/>
</dbReference>
<sequence length="522" mass="58591">MGIFSSTRLLPGIELGHLQVGYSQLFLAVVVGICLYGFCLAVYRIYFHPLARFPGPKLLAATTWYEALVDVGPHDFPVRLAALHKKYGPIIRVAPNEIHVNDAEFFQDVFATAARHRTDIIPPRGLGQEGSIGATGDFALHQMRRKPLDKYLSRQNVMRLQHVIDGEIRTLDRKMMEAKGSNGQIRLDHMFAAFTGDVVGEVACGESPALLDAPASSPEWYEMLRGAARIIPVIRHFPQVGEFTQAIPAWVVQTLIPRSTGFKILQMLSETRIAKIRQEVAREKAGQAESGESMFHQLLRSDIPEHEKSTERLNAEGVAFLGAGTYPTAAVLIFTVFQILSESAIQTRLRDELKEVMAGFNDDVPSWVKVEQVEYLTACIKEGLRLLRLFRRKSRISTDQDLVYGEYVIPKCTPVSLSLYTLHTDPDVFPEPHKFNPDRWLTKPLDPRMERNLNPFLGGARNCIGMHLAWAQMYLIIATLFRPDKNYSLELGQSDESDVFPVVDNEFGVPKYGSRGLNVVVS</sequence>
<evidence type="ECO:0000313" key="1">
    <source>
        <dbReference type="EMBL" id="KAJ2984081.1"/>
    </source>
</evidence>
<keyword evidence="2" id="KW-1185">Reference proteome</keyword>
<gene>
    <name evidence="1" type="ORF">NQ176_g214</name>
</gene>
<name>A0ACC1NZV4_9HYPO</name>
<accession>A0ACC1NZV4</accession>
<evidence type="ECO:0000313" key="2">
    <source>
        <dbReference type="Proteomes" id="UP001143910"/>
    </source>
</evidence>
<organism evidence="1 2">
    <name type="scientific">Zarea fungicola</name>
    <dbReference type="NCBI Taxonomy" id="93591"/>
    <lineage>
        <taxon>Eukaryota</taxon>
        <taxon>Fungi</taxon>
        <taxon>Dikarya</taxon>
        <taxon>Ascomycota</taxon>
        <taxon>Pezizomycotina</taxon>
        <taxon>Sordariomycetes</taxon>
        <taxon>Hypocreomycetidae</taxon>
        <taxon>Hypocreales</taxon>
        <taxon>Cordycipitaceae</taxon>
        <taxon>Zarea</taxon>
    </lineage>
</organism>
<protein>
    <submittedName>
        <fullName evidence="1">Uncharacterized protein</fullName>
    </submittedName>
</protein>
<proteinExistence type="predicted"/>
<dbReference type="Proteomes" id="UP001143910">
    <property type="component" value="Unassembled WGS sequence"/>
</dbReference>